<reference evidence="2" key="1">
    <citation type="journal article" date="2023" name="Mol. Phylogenet. Evol.">
        <title>Genome-scale phylogeny and comparative genomics of the fungal order Sordariales.</title>
        <authorList>
            <person name="Hensen N."/>
            <person name="Bonometti L."/>
            <person name="Westerberg I."/>
            <person name="Brannstrom I.O."/>
            <person name="Guillou S."/>
            <person name="Cros-Aarteil S."/>
            <person name="Calhoun S."/>
            <person name="Haridas S."/>
            <person name="Kuo A."/>
            <person name="Mondo S."/>
            <person name="Pangilinan J."/>
            <person name="Riley R."/>
            <person name="LaButti K."/>
            <person name="Andreopoulos B."/>
            <person name="Lipzen A."/>
            <person name="Chen C."/>
            <person name="Yan M."/>
            <person name="Daum C."/>
            <person name="Ng V."/>
            <person name="Clum A."/>
            <person name="Steindorff A."/>
            <person name="Ohm R.A."/>
            <person name="Martin F."/>
            <person name="Silar P."/>
            <person name="Natvig D.O."/>
            <person name="Lalanne C."/>
            <person name="Gautier V."/>
            <person name="Ament-Velasquez S.L."/>
            <person name="Kruys A."/>
            <person name="Hutchinson M.I."/>
            <person name="Powell A.J."/>
            <person name="Barry K."/>
            <person name="Miller A.N."/>
            <person name="Grigoriev I.V."/>
            <person name="Debuchy R."/>
            <person name="Gladieux P."/>
            <person name="Hiltunen Thoren M."/>
            <person name="Johannesson H."/>
        </authorList>
    </citation>
    <scope>NUCLEOTIDE SEQUENCE</scope>
    <source>
        <strain evidence="2">CBS 560.94</strain>
    </source>
</reference>
<keyword evidence="3" id="KW-1185">Reference proteome</keyword>
<accession>A0AAE0J2K6</accession>
<evidence type="ECO:0000313" key="3">
    <source>
        <dbReference type="Proteomes" id="UP001278500"/>
    </source>
</evidence>
<comment type="caution">
    <text evidence="2">The sequence shown here is derived from an EMBL/GenBank/DDBJ whole genome shotgun (WGS) entry which is preliminary data.</text>
</comment>
<reference evidence="2" key="2">
    <citation type="submission" date="2023-06" db="EMBL/GenBank/DDBJ databases">
        <authorList>
            <consortium name="Lawrence Berkeley National Laboratory"/>
            <person name="Haridas S."/>
            <person name="Hensen N."/>
            <person name="Bonometti L."/>
            <person name="Westerberg I."/>
            <person name="Brannstrom I.O."/>
            <person name="Guillou S."/>
            <person name="Cros-Aarteil S."/>
            <person name="Calhoun S."/>
            <person name="Kuo A."/>
            <person name="Mondo S."/>
            <person name="Pangilinan J."/>
            <person name="Riley R."/>
            <person name="Labutti K."/>
            <person name="Andreopoulos B."/>
            <person name="Lipzen A."/>
            <person name="Chen C."/>
            <person name="Yanf M."/>
            <person name="Daum C."/>
            <person name="Ng V."/>
            <person name="Clum A."/>
            <person name="Steindorff A."/>
            <person name="Ohm R."/>
            <person name="Martin F."/>
            <person name="Silar P."/>
            <person name="Natvig D."/>
            <person name="Lalanne C."/>
            <person name="Gautier V."/>
            <person name="Ament-Velasquez S.L."/>
            <person name="Kruys A."/>
            <person name="Hutchinson M.I."/>
            <person name="Powell A.J."/>
            <person name="Barry K."/>
            <person name="Miller A.N."/>
            <person name="Grigoriev I.V."/>
            <person name="Debuchy R."/>
            <person name="Gladieux P."/>
            <person name="Thoren M.H."/>
            <person name="Johannesson H."/>
        </authorList>
    </citation>
    <scope>NUCLEOTIDE SEQUENCE</scope>
    <source>
        <strain evidence="2">CBS 560.94</strain>
    </source>
</reference>
<name>A0AAE0J2K6_9PEZI</name>
<dbReference type="GeneID" id="87868039"/>
<feature type="compositionally biased region" description="Gly residues" evidence="1">
    <location>
        <begin position="188"/>
        <end position="205"/>
    </location>
</feature>
<feature type="region of interest" description="Disordered" evidence="1">
    <location>
        <begin position="188"/>
        <end position="231"/>
    </location>
</feature>
<gene>
    <name evidence="2" type="ORF">B0H65DRAFT_583487</name>
</gene>
<proteinExistence type="predicted"/>
<sequence>MCFKKTTIFVCRCFLRDTSACPHSAYLAKGELEKSKMERLAAIFQEQARPFLPSSLLSSPPPGISRPPGISAPPLFSPASASSSSTSPGIPTRAPTPAPPRIIDGLFYERKMGEIQRAVHWDVWRTEWFPCAAYHCTHLDTVVNSEEEYMNSPEYFGDEDKEVRVLGLCEECRGVHRDELRGVDVFGGFGNQNQGNGGDGQGRAGGQKDQADGGSDMPEVKEALNRWMDMA</sequence>
<feature type="compositionally biased region" description="Low complexity" evidence="1">
    <location>
        <begin position="66"/>
        <end position="93"/>
    </location>
</feature>
<dbReference type="Proteomes" id="UP001278500">
    <property type="component" value="Unassembled WGS sequence"/>
</dbReference>
<dbReference type="RefSeq" id="XP_062677227.1">
    <property type="nucleotide sequence ID" value="XM_062830885.1"/>
</dbReference>
<evidence type="ECO:0000313" key="2">
    <source>
        <dbReference type="EMBL" id="KAK3335061.1"/>
    </source>
</evidence>
<dbReference type="AlphaFoldDB" id="A0AAE0J2K6"/>
<protein>
    <submittedName>
        <fullName evidence="2">Uncharacterized protein</fullName>
    </submittedName>
</protein>
<dbReference type="EMBL" id="JAUEPP010000009">
    <property type="protein sequence ID" value="KAK3335061.1"/>
    <property type="molecule type" value="Genomic_DNA"/>
</dbReference>
<evidence type="ECO:0000256" key="1">
    <source>
        <dbReference type="SAM" id="MobiDB-lite"/>
    </source>
</evidence>
<organism evidence="2 3">
    <name type="scientific">Neurospora tetraspora</name>
    <dbReference type="NCBI Taxonomy" id="94610"/>
    <lineage>
        <taxon>Eukaryota</taxon>
        <taxon>Fungi</taxon>
        <taxon>Dikarya</taxon>
        <taxon>Ascomycota</taxon>
        <taxon>Pezizomycotina</taxon>
        <taxon>Sordariomycetes</taxon>
        <taxon>Sordariomycetidae</taxon>
        <taxon>Sordariales</taxon>
        <taxon>Sordariaceae</taxon>
        <taxon>Neurospora</taxon>
    </lineage>
</organism>
<feature type="region of interest" description="Disordered" evidence="1">
    <location>
        <begin position="57"/>
        <end position="98"/>
    </location>
</feature>